<proteinExistence type="predicted"/>
<dbReference type="KEGG" id="agi:FSB73_03880"/>
<organism evidence="1 2">
    <name type="scientific">Arachidicoccus ginsenosidivorans</name>
    <dbReference type="NCBI Taxonomy" id="496057"/>
    <lineage>
        <taxon>Bacteria</taxon>
        <taxon>Pseudomonadati</taxon>
        <taxon>Bacteroidota</taxon>
        <taxon>Chitinophagia</taxon>
        <taxon>Chitinophagales</taxon>
        <taxon>Chitinophagaceae</taxon>
        <taxon>Arachidicoccus</taxon>
    </lineage>
</organism>
<name>A0A5B8VJZ4_9BACT</name>
<dbReference type="AlphaFoldDB" id="A0A5B8VJZ4"/>
<sequence>MDLGEEVVLFLESVEIELSANLKKLIVYQRATKAVIISVLPDKTCCPLRRKVNNFPAMNSS</sequence>
<reference evidence="1 2" key="1">
    <citation type="journal article" date="2017" name="Int. J. Syst. Evol. Microbiol.">
        <title>Arachidicoccus ginsenosidivorans sp. nov., with ginsenoside-converting activity isolated from ginseng cultivating soil.</title>
        <authorList>
            <person name="Siddiqi M.Z."/>
            <person name="Aslam Z."/>
            <person name="Im W.T."/>
        </authorList>
    </citation>
    <scope>NUCLEOTIDE SEQUENCE [LARGE SCALE GENOMIC DNA]</scope>
    <source>
        <strain evidence="1 2">Gsoil 809</strain>
    </source>
</reference>
<protein>
    <submittedName>
        <fullName evidence="1">Uncharacterized protein</fullName>
    </submittedName>
</protein>
<accession>A0A5B8VJZ4</accession>
<dbReference type="Proteomes" id="UP000321291">
    <property type="component" value="Chromosome"/>
</dbReference>
<dbReference type="RefSeq" id="WP_146780206.1">
    <property type="nucleotide sequence ID" value="NZ_CP042434.1"/>
</dbReference>
<evidence type="ECO:0000313" key="1">
    <source>
        <dbReference type="EMBL" id="QEC70946.1"/>
    </source>
</evidence>
<dbReference type="EMBL" id="CP042434">
    <property type="protein sequence ID" value="QEC70946.1"/>
    <property type="molecule type" value="Genomic_DNA"/>
</dbReference>
<gene>
    <name evidence="1" type="ORF">FSB73_03880</name>
</gene>
<evidence type="ECO:0000313" key="2">
    <source>
        <dbReference type="Proteomes" id="UP000321291"/>
    </source>
</evidence>
<keyword evidence="2" id="KW-1185">Reference proteome</keyword>